<dbReference type="Gene3D" id="3.90.1640.30">
    <property type="match status" value="1"/>
</dbReference>
<keyword evidence="10" id="KW-1185">Reference proteome</keyword>
<accession>A0A4Y8RCR5</accession>
<dbReference type="NCBIfam" id="TIGR00644">
    <property type="entry name" value="recJ"/>
    <property type="match status" value="1"/>
</dbReference>
<feature type="domain" description="DDH" evidence="6">
    <location>
        <begin position="98"/>
        <end position="253"/>
    </location>
</feature>
<dbReference type="GO" id="GO:0006281">
    <property type="term" value="P:DNA repair"/>
    <property type="evidence" value="ECO:0007669"/>
    <property type="project" value="InterPro"/>
</dbReference>
<organism evidence="9 10">
    <name type="scientific">Jiella endophytica</name>
    <dbReference type="NCBI Taxonomy" id="2558362"/>
    <lineage>
        <taxon>Bacteria</taxon>
        <taxon>Pseudomonadati</taxon>
        <taxon>Pseudomonadota</taxon>
        <taxon>Alphaproteobacteria</taxon>
        <taxon>Hyphomicrobiales</taxon>
        <taxon>Aurantimonadaceae</taxon>
        <taxon>Jiella</taxon>
    </lineage>
</organism>
<dbReference type="SUPFAM" id="SSF64182">
    <property type="entry name" value="DHH phosphoesterases"/>
    <property type="match status" value="1"/>
</dbReference>
<dbReference type="OrthoDB" id="9809852at2"/>
<dbReference type="InterPro" id="IPR003156">
    <property type="entry name" value="DHHA1_dom"/>
</dbReference>
<sequence>MKTPAASSSFLGVDSSVTGRRWISALDLRSEAQALAMAQKLGLPDIVARVLAARGVETELAGRFLDPKLRSEMPDPSVMTDMDAAAERLADAVTRGEKVAIFGDYDVDGAASSALLWRFLAHYGLDPIVHIPDRITEGYGPNIQAIDELAVAGARLLVTVDCGTGSFETADHARTLGLDVVVLDHHQTGTELPEVVALVNPNRQDDLSGLGHLAAAGVVFMTLVATQRLLRQRGAIARLPLDLIALLDLVALATVCDVVPLKGLNRAFVVQGLTVMRRQDNAGLKALCRVARLSGPVRSGHLGFLLGPRINAGGRIGDAALGSRLLCLDDGTAAEAIAAQLDTLNAERQAMEARMLAEADAEVGAEIGASEGPPVLIAASDDWHPGIVGLIAARLKERYRRPAFAIAFDGSGKGSGSGRSVAGIDLGRIVREAVERRVIEKGGGHAMAAGLTVRREKLGELRAFLEAATREDFARARAADALKIDGAISAAGLTLPLYELLEKAGPYGSGHETPMLAVARHVVADARVVGNGHIAVRLKGEDGATMRAIAFKAAGSDLGDLLQSRTPSPLHVAGSVSADHFRGEQEVSFRITDAAVAKFV</sequence>
<evidence type="ECO:0000313" key="10">
    <source>
        <dbReference type="Proteomes" id="UP000298179"/>
    </source>
</evidence>
<evidence type="ECO:0000259" key="7">
    <source>
        <dbReference type="Pfam" id="PF02272"/>
    </source>
</evidence>
<reference evidence="9 10" key="1">
    <citation type="submission" date="2019-03" db="EMBL/GenBank/DDBJ databases">
        <title>Jiella endophytica sp. nov., a novel endophytic bacterium isolated from root of Ficus microcarpa Linn. f.</title>
        <authorList>
            <person name="Tuo L."/>
        </authorList>
    </citation>
    <scope>NUCLEOTIDE SEQUENCE [LARGE SCALE GENOMIC DNA]</scope>
    <source>
        <strain evidence="9 10">CBS5Q-3</strain>
    </source>
</reference>
<keyword evidence="3" id="KW-0540">Nuclease</keyword>
<dbReference type="RefSeq" id="WP_134763425.1">
    <property type="nucleotide sequence ID" value="NZ_SOZD01000006.1"/>
</dbReference>
<feature type="domain" description="DHHA1" evidence="7">
    <location>
        <begin position="373"/>
        <end position="469"/>
    </location>
</feature>
<dbReference type="Gene3D" id="3.10.310.30">
    <property type="match status" value="1"/>
</dbReference>
<dbReference type="PANTHER" id="PTHR30255:SF2">
    <property type="entry name" value="SINGLE-STRANDED-DNA-SPECIFIC EXONUCLEASE RECJ"/>
    <property type="match status" value="1"/>
</dbReference>
<dbReference type="InterPro" id="IPR041122">
    <property type="entry name" value="RecJ_OB"/>
</dbReference>
<comment type="caution">
    <text evidence="9">The sequence shown here is derived from an EMBL/GenBank/DDBJ whole genome shotgun (WGS) entry which is preliminary data.</text>
</comment>
<evidence type="ECO:0000259" key="6">
    <source>
        <dbReference type="Pfam" id="PF01368"/>
    </source>
</evidence>
<evidence type="ECO:0000256" key="1">
    <source>
        <dbReference type="ARBA" id="ARBA00005915"/>
    </source>
</evidence>
<evidence type="ECO:0000313" key="9">
    <source>
        <dbReference type="EMBL" id="TFF19744.1"/>
    </source>
</evidence>
<gene>
    <name evidence="9" type="primary">recJ</name>
    <name evidence="9" type="ORF">E3C22_18830</name>
</gene>
<dbReference type="Pfam" id="PF17768">
    <property type="entry name" value="RecJ_OB"/>
    <property type="match status" value="1"/>
</dbReference>
<dbReference type="Pfam" id="PF01368">
    <property type="entry name" value="DHH"/>
    <property type="match status" value="1"/>
</dbReference>
<dbReference type="InterPro" id="IPR001667">
    <property type="entry name" value="DDH_dom"/>
</dbReference>
<dbReference type="InterPro" id="IPR051673">
    <property type="entry name" value="SSDNA_exonuclease_RecJ"/>
</dbReference>
<dbReference type="GO" id="GO:0006310">
    <property type="term" value="P:DNA recombination"/>
    <property type="evidence" value="ECO:0007669"/>
    <property type="project" value="InterPro"/>
</dbReference>
<dbReference type="InterPro" id="IPR038763">
    <property type="entry name" value="DHH_sf"/>
</dbReference>
<dbReference type="PANTHER" id="PTHR30255">
    <property type="entry name" value="SINGLE-STRANDED-DNA-SPECIFIC EXONUCLEASE RECJ"/>
    <property type="match status" value="1"/>
</dbReference>
<keyword evidence="4" id="KW-0378">Hydrolase</keyword>
<dbReference type="Proteomes" id="UP000298179">
    <property type="component" value="Unassembled WGS sequence"/>
</dbReference>
<dbReference type="GO" id="GO:0008409">
    <property type="term" value="F:5'-3' exonuclease activity"/>
    <property type="evidence" value="ECO:0007669"/>
    <property type="project" value="InterPro"/>
</dbReference>
<evidence type="ECO:0000256" key="2">
    <source>
        <dbReference type="ARBA" id="ARBA00019841"/>
    </source>
</evidence>
<dbReference type="AlphaFoldDB" id="A0A4Y8RCR5"/>
<proteinExistence type="inferred from homology"/>
<evidence type="ECO:0000259" key="8">
    <source>
        <dbReference type="Pfam" id="PF17768"/>
    </source>
</evidence>
<protein>
    <recommendedName>
        <fullName evidence="2">Single-stranded-DNA-specific exonuclease RecJ</fullName>
    </recommendedName>
</protein>
<dbReference type="InterPro" id="IPR004610">
    <property type="entry name" value="RecJ"/>
</dbReference>
<dbReference type="Pfam" id="PF02272">
    <property type="entry name" value="DHHA1"/>
    <property type="match status" value="1"/>
</dbReference>
<evidence type="ECO:0000256" key="5">
    <source>
        <dbReference type="ARBA" id="ARBA00022839"/>
    </source>
</evidence>
<name>A0A4Y8RCR5_9HYPH</name>
<feature type="domain" description="RecJ OB" evidence="8">
    <location>
        <begin position="484"/>
        <end position="593"/>
    </location>
</feature>
<evidence type="ECO:0000256" key="4">
    <source>
        <dbReference type="ARBA" id="ARBA00022801"/>
    </source>
</evidence>
<evidence type="ECO:0000256" key="3">
    <source>
        <dbReference type="ARBA" id="ARBA00022722"/>
    </source>
</evidence>
<comment type="similarity">
    <text evidence="1">Belongs to the RecJ family.</text>
</comment>
<dbReference type="EMBL" id="SOZD01000006">
    <property type="protein sequence ID" value="TFF19744.1"/>
    <property type="molecule type" value="Genomic_DNA"/>
</dbReference>
<keyword evidence="5 9" id="KW-0269">Exonuclease</keyword>
<dbReference type="GO" id="GO:0003676">
    <property type="term" value="F:nucleic acid binding"/>
    <property type="evidence" value="ECO:0007669"/>
    <property type="project" value="InterPro"/>
</dbReference>